<proteinExistence type="predicted"/>
<organism evidence="2 5">
    <name type="scientific">Antrihabitans spumae</name>
    <dbReference type="NCBI Taxonomy" id="3373370"/>
    <lineage>
        <taxon>Bacteria</taxon>
        <taxon>Bacillati</taxon>
        <taxon>Actinomycetota</taxon>
        <taxon>Actinomycetes</taxon>
        <taxon>Mycobacteriales</taxon>
        <taxon>Nocardiaceae</taxon>
        <taxon>Antrihabitans</taxon>
    </lineage>
</organism>
<feature type="signal peptide" evidence="1">
    <location>
        <begin position="1"/>
        <end position="27"/>
    </location>
</feature>
<dbReference type="EC" id="3.4.-.-" evidence="2"/>
<dbReference type="Proteomes" id="UP001609219">
    <property type="component" value="Unassembled WGS sequence"/>
</dbReference>
<accession>A0ABW7K7D8</accession>
<dbReference type="EMBL" id="JBIMSP010000013">
    <property type="protein sequence ID" value="MFH5242325.1"/>
    <property type="molecule type" value="Genomic_DNA"/>
</dbReference>
<dbReference type="Gene3D" id="3.40.50.1820">
    <property type="entry name" value="alpha/beta hydrolase"/>
    <property type="match status" value="1"/>
</dbReference>
<reference evidence="4 5" key="1">
    <citation type="submission" date="2024-10" db="EMBL/GenBank/DDBJ databases">
        <authorList>
            <person name="Riesco R."/>
        </authorList>
    </citation>
    <scope>NUCLEOTIDE SEQUENCE [LARGE SCALE GENOMIC DNA]</scope>
    <source>
        <strain evidence="3 4">NCIMB 15448</strain>
        <strain evidence="2 5">NCIMB 15450</strain>
    </source>
</reference>
<name>A0ABW7K7D8_9NOCA</name>
<evidence type="ECO:0000313" key="5">
    <source>
        <dbReference type="Proteomes" id="UP001609219"/>
    </source>
</evidence>
<dbReference type="PIRSF" id="PIRSF029171">
    <property type="entry name" value="Esterase_LipA"/>
    <property type="match status" value="1"/>
</dbReference>
<gene>
    <name evidence="3" type="ORF">ACHIPV_10565</name>
    <name evidence="2" type="ORF">ACHIRB_20625</name>
</gene>
<keyword evidence="1" id="KW-0732">Signal</keyword>
<dbReference type="EMBL" id="JBIMSN010000094">
    <property type="protein sequence ID" value="MFH5230947.1"/>
    <property type="molecule type" value="Genomic_DNA"/>
</dbReference>
<keyword evidence="5" id="KW-1185">Reference proteome</keyword>
<feature type="chain" id="PRO_5045033614" evidence="1">
    <location>
        <begin position="28"/>
        <end position="377"/>
    </location>
</feature>
<dbReference type="PANTHER" id="PTHR34853">
    <property type="match status" value="1"/>
</dbReference>
<sequence>MTRFAAVVAAVVIAMLFSLVVAAPAVADDRSPGTVVSADSLPVEIRVPGSADAYRLTYWTTGPDGPALSSGAVYLPPGPTPAGGWPVVAWAHGTLGLGDQCAYSVRGPLRPERDFAYLSTWLSKGYAIVASDYAGHGVAGPTHYLNGIVEAHSVVDMVKASTATYASLSDRWVVIGQSQGAGAALTTARYATEFGGSGLDYRGAVATGVPADIEDVVALLGPGVPPIAVGENLNTYLVYILSGLRATFPALNIDSFLTQRGVDLVNRAETVCYDEFGPSVDGVAIGSLFTKPLSSIPGVSDILRNFMGIPENGYDRPFFIGQGLLDTDVVTPATIAFAARLTANGQPVTFRPYPSDHDGTMALSLADSVPFVARLFG</sequence>
<evidence type="ECO:0000313" key="4">
    <source>
        <dbReference type="Proteomes" id="UP001609176"/>
    </source>
</evidence>
<evidence type="ECO:0000313" key="3">
    <source>
        <dbReference type="EMBL" id="MFH5242325.1"/>
    </source>
</evidence>
<evidence type="ECO:0000256" key="1">
    <source>
        <dbReference type="SAM" id="SignalP"/>
    </source>
</evidence>
<dbReference type="Proteomes" id="UP001609176">
    <property type="component" value="Unassembled WGS sequence"/>
</dbReference>
<dbReference type="InterPro" id="IPR029058">
    <property type="entry name" value="AB_hydrolase_fold"/>
</dbReference>
<protein>
    <submittedName>
        <fullName evidence="2">Alpha/beta hydrolase family protein</fullName>
        <ecNumber evidence="2">3.4.-.-</ecNumber>
    </submittedName>
</protein>
<dbReference type="PANTHER" id="PTHR34853:SF1">
    <property type="entry name" value="LIPASE 5"/>
    <property type="match status" value="1"/>
</dbReference>
<dbReference type="SUPFAM" id="SSF53474">
    <property type="entry name" value="alpha/beta-Hydrolases"/>
    <property type="match status" value="1"/>
</dbReference>
<dbReference type="InterPro" id="IPR005152">
    <property type="entry name" value="Lipase_secreted"/>
</dbReference>
<dbReference type="GO" id="GO:0016787">
    <property type="term" value="F:hydrolase activity"/>
    <property type="evidence" value="ECO:0007669"/>
    <property type="project" value="UniProtKB-KW"/>
</dbReference>
<comment type="caution">
    <text evidence="2">The sequence shown here is derived from an EMBL/GenBank/DDBJ whole genome shotgun (WGS) entry which is preliminary data.</text>
</comment>
<keyword evidence="2" id="KW-0378">Hydrolase</keyword>
<evidence type="ECO:0000313" key="2">
    <source>
        <dbReference type="EMBL" id="MFH5230947.1"/>
    </source>
</evidence>
<dbReference type="Pfam" id="PF03583">
    <property type="entry name" value="LIP"/>
    <property type="match status" value="1"/>
</dbReference>